<reference evidence="1" key="1">
    <citation type="journal article" date="2023" name="Mol. Phylogenet. Evol.">
        <title>Genome-scale phylogeny and comparative genomics of the fungal order Sordariales.</title>
        <authorList>
            <person name="Hensen N."/>
            <person name="Bonometti L."/>
            <person name="Westerberg I."/>
            <person name="Brannstrom I.O."/>
            <person name="Guillou S."/>
            <person name="Cros-Aarteil S."/>
            <person name="Calhoun S."/>
            <person name="Haridas S."/>
            <person name="Kuo A."/>
            <person name="Mondo S."/>
            <person name="Pangilinan J."/>
            <person name="Riley R."/>
            <person name="LaButti K."/>
            <person name="Andreopoulos B."/>
            <person name="Lipzen A."/>
            <person name="Chen C."/>
            <person name="Yan M."/>
            <person name="Daum C."/>
            <person name="Ng V."/>
            <person name="Clum A."/>
            <person name="Steindorff A."/>
            <person name="Ohm R.A."/>
            <person name="Martin F."/>
            <person name="Silar P."/>
            <person name="Natvig D.O."/>
            <person name="Lalanne C."/>
            <person name="Gautier V."/>
            <person name="Ament-Velasquez S.L."/>
            <person name="Kruys A."/>
            <person name="Hutchinson M.I."/>
            <person name="Powell A.J."/>
            <person name="Barry K."/>
            <person name="Miller A.N."/>
            <person name="Grigoriev I.V."/>
            <person name="Debuchy R."/>
            <person name="Gladieux P."/>
            <person name="Hiltunen Thoren M."/>
            <person name="Johannesson H."/>
        </authorList>
    </citation>
    <scope>NUCLEOTIDE SEQUENCE</scope>
    <source>
        <strain evidence="1">FGSC 1904</strain>
    </source>
</reference>
<organism evidence="1 2">
    <name type="scientific">Sordaria brevicollis</name>
    <dbReference type="NCBI Taxonomy" id="83679"/>
    <lineage>
        <taxon>Eukaryota</taxon>
        <taxon>Fungi</taxon>
        <taxon>Dikarya</taxon>
        <taxon>Ascomycota</taxon>
        <taxon>Pezizomycotina</taxon>
        <taxon>Sordariomycetes</taxon>
        <taxon>Sordariomycetidae</taxon>
        <taxon>Sordariales</taxon>
        <taxon>Sordariaceae</taxon>
        <taxon>Sordaria</taxon>
    </lineage>
</organism>
<evidence type="ECO:0000313" key="1">
    <source>
        <dbReference type="EMBL" id="KAK3403384.1"/>
    </source>
</evidence>
<name>A0AAE0PP17_SORBR</name>
<comment type="caution">
    <text evidence="1">The sequence shown here is derived from an EMBL/GenBank/DDBJ whole genome shotgun (WGS) entry which is preliminary data.</text>
</comment>
<dbReference type="EMBL" id="JAUTDP010000001">
    <property type="protein sequence ID" value="KAK3403384.1"/>
    <property type="molecule type" value="Genomic_DNA"/>
</dbReference>
<protein>
    <submittedName>
        <fullName evidence="1">Uncharacterized protein</fullName>
    </submittedName>
</protein>
<dbReference type="AlphaFoldDB" id="A0AAE0PP17"/>
<reference evidence="1" key="2">
    <citation type="submission" date="2023-07" db="EMBL/GenBank/DDBJ databases">
        <authorList>
            <consortium name="Lawrence Berkeley National Laboratory"/>
            <person name="Haridas S."/>
            <person name="Hensen N."/>
            <person name="Bonometti L."/>
            <person name="Westerberg I."/>
            <person name="Brannstrom I.O."/>
            <person name="Guillou S."/>
            <person name="Cros-Aarteil S."/>
            <person name="Calhoun S."/>
            <person name="Kuo A."/>
            <person name="Mondo S."/>
            <person name="Pangilinan J."/>
            <person name="Riley R."/>
            <person name="LaButti K."/>
            <person name="Andreopoulos B."/>
            <person name="Lipzen A."/>
            <person name="Chen C."/>
            <person name="Yanf M."/>
            <person name="Daum C."/>
            <person name="Ng V."/>
            <person name="Clum A."/>
            <person name="Steindorff A."/>
            <person name="Ohm R."/>
            <person name="Martin F."/>
            <person name="Silar P."/>
            <person name="Natvig D."/>
            <person name="Lalanne C."/>
            <person name="Gautier V."/>
            <person name="Ament-velasquez S.L."/>
            <person name="Kruys A."/>
            <person name="Hutchinson M.I."/>
            <person name="Powell A.J."/>
            <person name="Barry K."/>
            <person name="Miller A.N."/>
            <person name="Grigoriev I.V."/>
            <person name="Debuchy R."/>
            <person name="Gladieux P."/>
            <person name="Thoren M.H."/>
            <person name="Johannesson H."/>
        </authorList>
    </citation>
    <scope>NUCLEOTIDE SEQUENCE</scope>
    <source>
        <strain evidence="1">FGSC 1904</strain>
    </source>
</reference>
<dbReference type="Proteomes" id="UP001281003">
    <property type="component" value="Unassembled WGS sequence"/>
</dbReference>
<proteinExistence type="predicted"/>
<sequence length="135" mass="14685">MSAPSLILSGMLRRKWRELQCFTGAYDTMILILSSRTAARGSFEDLPMPACAVRPRICPFSRWVMATVPSELVSTGTEWSGRSRDRRENEMHKVHAGDDFGSIAIVAYWVGSGPGLGEAGLGTLEEAPQGTEPLA</sequence>
<evidence type="ECO:0000313" key="2">
    <source>
        <dbReference type="Proteomes" id="UP001281003"/>
    </source>
</evidence>
<gene>
    <name evidence="1" type="ORF">B0T20DRAFT_389042</name>
</gene>
<accession>A0AAE0PP17</accession>
<keyword evidence="2" id="KW-1185">Reference proteome</keyword>